<dbReference type="PROSITE" id="PS51462">
    <property type="entry name" value="NUDIX"/>
    <property type="match status" value="1"/>
</dbReference>
<organism evidence="3 4">
    <name type="scientific">Amphibalanus amphitrite</name>
    <name type="common">Striped barnacle</name>
    <name type="synonym">Balanus amphitrite</name>
    <dbReference type="NCBI Taxonomy" id="1232801"/>
    <lineage>
        <taxon>Eukaryota</taxon>
        <taxon>Metazoa</taxon>
        <taxon>Ecdysozoa</taxon>
        <taxon>Arthropoda</taxon>
        <taxon>Crustacea</taxon>
        <taxon>Multicrustacea</taxon>
        <taxon>Cirripedia</taxon>
        <taxon>Thoracica</taxon>
        <taxon>Thoracicalcarea</taxon>
        <taxon>Balanomorpha</taxon>
        <taxon>Balanoidea</taxon>
        <taxon>Balanidae</taxon>
        <taxon>Amphibalaninae</taxon>
        <taxon>Amphibalanus</taxon>
    </lineage>
</organism>
<dbReference type="Gene3D" id="3.90.79.10">
    <property type="entry name" value="Nucleoside Triphosphate Pyrophosphohydrolase"/>
    <property type="match status" value="1"/>
</dbReference>
<protein>
    <submittedName>
        <fullName evidence="3">ADP-ribose pyrophosphatase, mitochondrial</fullName>
    </submittedName>
</protein>
<name>A0A6A4WGF5_AMPAM</name>
<dbReference type="PANTHER" id="PTHR13030:SF8">
    <property type="entry name" value="ADP-RIBOSE PYROPHOSPHATASE, MITOCHONDRIAL"/>
    <property type="match status" value="1"/>
</dbReference>
<feature type="region of interest" description="Disordered" evidence="1">
    <location>
        <begin position="62"/>
        <end position="95"/>
    </location>
</feature>
<dbReference type="Pfam" id="PF25969">
    <property type="entry name" value="NUDT9_N"/>
    <property type="match status" value="1"/>
</dbReference>
<dbReference type="OrthoDB" id="9972248at2759"/>
<evidence type="ECO:0000313" key="4">
    <source>
        <dbReference type="Proteomes" id="UP000440578"/>
    </source>
</evidence>
<keyword evidence="4" id="KW-1185">Reference proteome</keyword>
<dbReference type="GO" id="GO:0047631">
    <property type="term" value="F:ADP-ribose diphosphatase activity"/>
    <property type="evidence" value="ECO:0007669"/>
    <property type="project" value="InterPro"/>
</dbReference>
<dbReference type="SUPFAM" id="SSF55811">
    <property type="entry name" value="Nudix"/>
    <property type="match status" value="1"/>
</dbReference>
<evidence type="ECO:0000256" key="1">
    <source>
        <dbReference type="SAM" id="MobiDB-lite"/>
    </source>
</evidence>
<dbReference type="InterPro" id="IPR015797">
    <property type="entry name" value="NUDIX_hydrolase-like_dom_sf"/>
</dbReference>
<dbReference type="CDD" id="cd03670">
    <property type="entry name" value="NUDIX_ADPRase_Nudt9"/>
    <property type="match status" value="1"/>
</dbReference>
<evidence type="ECO:0000313" key="3">
    <source>
        <dbReference type="EMBL" id="KAF0301892.1"/>
    </source>
</evidence>
<accession>A0A6A4WGF5</accession>
<dbReference type="EMBL" id="VIIS01001113">
    <property type="protein sequence ID" value="KAF0301892.1"/>
    <property type="molecule type" value="Genomic_DNA"/>
</dbReference>
<dbReference type="PANTHER" id="PTHR13030">
    <property type="entry name" value="NUDIX HYDROLASE"/>
    <property type="match status" value="1"/>
</dbReference>
<comment type="caution">
    <text evidence="3">The sequence shown here is derived from an EMBL/GenBank/DDBJ whole genome shotgun (WGS) entry which is preliminary data.</text>
</comment>
<sequence length="281" mass="30891">MKMHFKCRGGKYPGSEVERAAVPDDKVPWSVMWPEYAPPVYSSPVLAGKPWADPELSEAGFSPRWNQLEGGVDRRSRQPEGYSLDAAGAPLNPVGRTGLRGRGLLGRWGPNHAADPLVTRWRRGADGGRWLHPASGRPQLQLVTIQRRDCGQWALPGGMVDAGERVSAAVQREFREEALNALEASPERRRELERQVAAVFAAGKPVYQGYVDDPRNTDNAWMETEAFNFHDETGEAVGAFPLQAGDDAGAVRWTDVSAETELYASHAAMVRAVAQMHGAHW</sequence>
<dbReference type="AlphaFoldDB" id="A0A6A4WGF5"/>
<dbReference type="Pfam" id="PF00293">
    <property type="entry name" value="NUDIX"/>
    <property type="match status" value="1"/>
</dbReference>
<dbReference type="FunFam" id="3.90.79.10:FF:000021">
    <property type="entry name" value="ADP-ribose pyrophosphatase, mitochondrial isoform X1"/>
    <property type="match status" value="1"/>
</dbReference>
<feature type="domain" description="Nudix hydrolase" evidence="2">
    <location>
        <begin position="121"/>
        <end position="276"/>
    </location>
</feature>
<dbReference type="Proteomes" id="UP000440578">
    <property type="component" value="Unassembled WGS sequence"/>
</dbReference>
<dbReference type="InterPro" id="IPR000086">
    <property type="entry name" value="NUDIX_hydrolase_dom"/>
</dbReference>
<evidence type="ECO:0000259" key="2">
    <source>
        <dbReference type="PROSITE" id="PS51462"/>
    </source>
</evidence>
<dbReference type="InterPro" id="IPR039989">
    <property type="entry name" value="NUDT9"/>
</dbReference>
<gene>
    <name evidence="3" type="primary">Nudt9_0</name>
    <name evidence="3" type="ORF">FJT64_000112</name>
</gene>
<reference evidence="3 4" key="1">
    <citation type="submission" date="2019-07" db="EMBL/GenBank/DDBJ databases">
        <title>Draft genome assembly of a fouling barnacle, Amphibalanus amphitrite (Darwin, 1854): The first reference genome for Thecostraca.</title>
        <authorList>
            <person name="Kim W."/>
        </authorList>
    </citation>
    <scope>NUCLEOTIDE SEQUENCE [LARGE SCALE GENOMIC DNA]</scope>
    <source>
        <strain evidence="3">SNU_AA5</strain>
        <tissue evidence="3">Soma without cirri and trophi</tissue>
    </source>
</reference>
<proteinExistence type="predicted"/>